<dbReference type="GO" id="GO:0005634">
    <property type="term" value="C:nucleus"/>
    <property type="evidence" value="ECO:0007669"/>
    <property type="project" value="TreeGrafter"/>
</dbReference>
<dbReference type="PROSITE" id="PS00107">
    <property type="entry name" value="PROTEIN_KINASE_ATP"/>
    <property type="match status" value="1"/>
</dbReference>
<keyword evidence="4" id="KW-0418">Kinase</keyword>
<feature type="region of interest" description="Disordered" evidence="8">
    <location>
        <begin position="391"/>
        <end position="436"/>
    </location>
</feature>
<feature type="domain" description="Protein kinase" evidence="9">
    <location>
        <begin position="33"/>
        <end position="307"/>
    </location>
</feature>
<comment type="caution">
    <text evidence="10">The sequence shown here is derived from an EMBL/GenBank/DDBJ whole genome shotgun (WGS) entry which is preliminary data.</text>
</comment>
<protein>
    <recommendedName>
        <fullName evidence="9">Protein kinase domain-containing protein</fullName>
    </recommendedName>
</protein>
<evidence type="ECO:0000256" key="1">
    <source>
        <dbReference type="ARBA" id="ARBA00022527"/>
    </source>
</evidence>
<dbReference type="InterPro" id="IPR011009">
    <property type="entry name" value="Kinase-like_dom_sf"/>
</dbReference>
<dbReference type="InterPro" id="IPR008271">
    <property type="entry name" value="Ser/Thr_kinase_AS"/>
</dbReference>
<dbReference type="RefSeq" id="XP_058338964.1">
    <property type="nucleotide sequence ID" value="XM_058490243.1"/>
</dbReference>
<keyword evidence="11" id="KW-1185">Reference proteome</keyword>
<dbReference type="Gene3D" id="1.10.510.10">
    <property type="entry name" value="Transferase(Phosphotransferase) domain 1"/>
    <property type="match status" value="1"/>
</dbReference>
<proteinExistence type="inferred from homology"/>
<dbReference type="AlphaFoldDB" id="A0AAD7XTN3"/>
<dbReference type="Proteomes" id="UP001234581">
    <property type="component" value="Unassembled WGS sequence"/>
</dbReference>
<dbReference type="PANTHER" id="PTHR24345:SF91">
    <property type="entry name" value="SERINE_THREONINE-PROTEIN KINASE PLK4"/>
    <property type="match status" value="1"/>
</dbReference>
<organism evidence="10 11">
    <name type="scientific">Lichtheimia ornata</name>
    <dbReference type="NCBI Taxonomy" id="688661"/>
    <lineage>
        <taxon>Eukaryota</taxon>
        <taxon>Fungi</taxon>
        <taxon>Fungi incertae sedis</taxon>
        <taxon>Mucoromycota</taxon>
        <taxon>Mucoromycotina</taxon>
        <taxon>Mucoromycetes</taxon>
        <taxon>Mucorales</taxon>
        <taxon>Lichtheimiaceae</taxon>
        <taxon>Lichtheimia</taxon>
    </lineage>
</organism>
<dbReference type="Pfam" id="PF00069">
    <property type="entry name" value="Pkinase"/>
    <property type="match status" value="1"/>
</dbReference>
<dbReference type="SUPFAM" id="SSF56112">
    <property type="entry name" value="Protein kinase-like (PK-like)"/>
    <property type="match status" value="1"/>
</dbReference>
<gene>
    <name evidence="10" type="ORF">O0I10_010261</name>
</gene>
<feature type="compositionally biased region" description="Acidic residues" evidence="8">
    <location>
        <begin position="414"/>
        <end position="423"/>
    </location>
</feature>
<keyword evidence="2" id="KW-0808">Transferase</keyword>
<dbReference type="PROSITE" id="PS50011">
    <property type="entry name" value="PROTEIN_KINASE_DOM"/>
    <property type="match status" value="1"/>
</dbReference>
<dbReference type="InterPro" id="IPR017441">
    <property type="entry name" value="Protein_kinase_ATP_BS"/>
</dbReference>
<feature type="compositionally biased region" description="Low complexity" evidence="8">
    <location>
        <begin position="394"/>
        <end position="410"/>
    </location>
</feature>
<evidence type="ECO:0000256" key="6">
    <source>
        <dbReference type="PROSITE-ProRule" id="PRU10141"/>
    </source>
</evidence>
<evidence type="ECO:0000256" key="7">
    <source>
        <dbReference type="RuleBase" id="RU000304"/>
    </source>
</evidence>
<evidence type="ECO:0000256" key="2">
    <source>
        <dbReference type="ARBA" id="ARBA00022679"/>
    </source>
</evidence>
<dbReference type="GO" id="GO:0004674">
    <property type="term" value="F:protein serine/threonine kinase activity"/>
    <property type="evidence" value="ECO:0007669"/>
    <property type="project" value="UniProtKB-KW"/>
</dbReference>
<dbReference type="InterPro" id="IPR000719">
    <property type="entry name" value="Prot_kinase_dom"/>
</dbReference>
<dbReference type="SMART" id="SM00220">
    <property type="entry name" value="S_TKc"/>
    <property type="match status" value="1"/>
</dbReference>
<name>A0AAD7XTN3_9FUNG</name>
<evidence type="ECO:0000313" key="11">
    <source>
        <dbReference type="Proteomes" id="UP001234581"/>
    </source>
</evidence>
<dbReference type="PROSITE" id="PS00108">
    <property type="entry name" value="PROTEIN_KINASE_ST"/>
    <property type="match status" value="1"/>
</dbReference>
<evidence type="ECO:0000256" key="3">
    <source>
        <dbReference type="ARBA" id="ARBA00022741"/>
    </source>
</evidence>
<feature type="binding site" evidence="6">
    <location>
        <position position="62"/>
    </location>
    <ligand>
        <name>ATP</name>
        <dbReference type="ChEBI" id="CHEBI:30616"/>
    </ligand>
</feature>
<evidence type="ECO:0000256" key="8">
    <source>
        <dbReference type="SAM" id="MobiDB-lite"/>
    </source>
</evidence>
<dbReference type="PANTHER" id="PTHR24345">
    <property type="entry name" value="SERINE/THREONINE-PROTEIN KINASE PLK"/>
    <property type="match status" value="1"/>
</dbReference>
<evidence type="ECO:0000256" key="5">
    <source>
        <dbReference type="ARBA" id="ARBA00022840"/>
    </source>
</evidence>
<dbReference type="GeneID" id="83217665"/>
<accession>A0AAD7XTN3</accession>
<keyword evidence="5 6" id="KW-0067">ATP-binding</keyword>
<comment type="similarity">
    <text evidence="7">Belongs to the protein kinase superfamily.</text>
</comment>
<dbReference type="GO" id="GO:0005524">
    <property type="term" value="F:ATP binding"/>
    <property type="evidence" value="ECO:0007669"/>
    <property type="project" value="UniProtKB-UniRule"/>
</dbReference>
<evidence type="ECO:0000256" key="4">
    <source>
        <dbReference type="ARBA" id="ARBA00022777"/>
    </source>
</evidence>
<reference evidence="10 11" key="1">
    <citation type="submission" date="2023-03" db="EMBL/GenBank/DDBJ databases">
        <title>Genome sequence of Lichtheimia ornata CBS 291.66.</title>
        <authorList>
            <person name="Mohabir J.T."/>
            <person name="Shea T.P."/>
            <person name="Kurbessoian T."/>
            <person name="Berby B."/>
            <person name="Fontaine J."/>
            <person name="Livny J."/>
            <person name="Gnirke A."/>
            <person name="Stajich J.E."/>
            <person name="Cuomo C.A."/>
        </authorList>
    </citation>
    <scope>NUCLEOTIDE SEQUENCE [LARGE SCALE GENOMIC DNA]</scope>
    <source>
        <strain evidence="10">CBS 291.66</strain>
    </source>
</reference>
<dbReference type="FunFam" id="3.30.200.20:FF:000042">
    <property type="entry name" value="Aurora kinase A"/>
    <property type="match status" value="1"/>
</dbReference>
<sequence length="436" mass="49185">MAAIITPHEQDYWSHVGVSMLDKVIHTSGHHRYQILEELGRGSYGCLFLGQSLVDNSYVAIKVLSKTGLDHQQLELQQLEIDIQTSLKHSHLLTLHGTAHDNDYIYMVMELCDQGDLFDYVLRTKLDEHQVTRLFVQILEAVEHMHAHSVYHRDLKLENILLRTADDDDQLECKVADFGLATRERFNMEFGCGSTTYLAPEHFDDQEQQEDGVNTTGEDEQLLVYDAAASDVWSLGILLIALLFGRNPWEEATSMDMAYHEYKRNPLILKNQLFPAISMRCYRLLKSVLSPNPADRPSVTELKHQFLALDRLTIDTDFDDESDSGLMSCDDDTSDDYCRPVGIPTAAGAAAIMAKADKISWDSAVFSGTYHASSGESWSDMVEEDEQIYDDMVSSSSSSSSSGVSSLASSMYRDDDDDDDDTDMFIHSQEKGSWWL</sequence>
<dbReference type="EMBL" id="JARTCD010000067">
    <property type="protein sequence ID" value="KAJ8654050.1"/>
    <property type="molecule type" value="Genomic_DNA"/>
</dbReference>
<evidence type="ECO:0000313" key="10">
    <source>
        <dbReference type="EMBL" id="KAJ8654050.1"/>
    </source>
</evidence>
<evidence type="ECO:0000259" key="9">
    <source>
        <dbReference type="PROSITE" id="PS50011"/>
    </source>
</evidence>
<keyword evidence="1 7" id="KW-0723">Serine/threonine-protein kinase</keyword>
<keyword evidence="3 6" id="KW-0547">Nucleotide-binding</keyword>